<dbReference type="EMBL" id="BARS01057584">
    <property type="protein sequence ID" value="GAG42162.1"/>
    <property type="molecule type" value="Genomic_DNA"/>
</dbReference>
<comment type="caution">
    <text evidence="1">The sequence shown here is derived from an EMBL/GenBank/DDBJ whole genome shotgun (WGS) entry which is preliminary data.</text>
</comment>
<protein>
    <recommendedName>
        <fullName evidence="2">TonB-dependent receptor</fullName>
    </recommendedName>
</protein>
<dbReference type="AlphaFoldDB" id="X0Y4A9"/>
<gene>
    <name evidence="1" type="ORF">S01H1_84374</name>
</gene>
<dbReference type="SUPFAM" id="SSF49464">
    <property type="entry name" value="Carboxypeptidase regulatory domain-like"/>
    <property type="match status" value="1"/>
</dbReference>
<dbReference type="InterPro" id="IPR008969">
    <property type="entry name" value="CarboxyPept-like_regulatory"/>
</dbReference>
<dbReference type="Pfam" id="PF13620">
    <property type="entry name" value="CarboxypepD_reg"/>
    <property type="match status" value="1"/>
</dbReference>
<evidence type="ECO:0000313" key="1">
    <source>
        <dbReference type="EMBL" id="GAG42162.1"/>
    </source>
</evidence>
<name>X0Y4A9_9ZZZZ</name>
<feature type="non-terminal residue" evidence="1">
    <location>
        <position position="1"/>
    </location>
</feature>
<reference evidence="1" key="1">
    <citation type="journal article" date="2014" name="Front. Microbiol.">
        <title>High frequency of phylogenetically diverse reductive dehalogenase-homologous genes in deep subseafloor sedimentary metagenomes.</title>
        <authorList>
            <person name="Kawai M."/>
            <person name="Futagami T."/>
            <person name="Toyoda A."/>
            <person name="Takaki Y."/>
            <person name="Nishi S."/>
            <person name="Hori S."/>
            <person name="Arai W."/>
            <person name="Tsubouchi T."/>
            <person name="Morono Y."/>
            <person name="Uchiyama I."/>
            <person name="Ito T."/>
            <person name="Fujiyama A."/>
            <person name="Inagaki F."/>
            <person name="Takami H."/>
        </authorList>
    </citation>
    <scope>NUCLEOTIDE SEQUENCE</scope>
    <source>
        <strain evidence="1">Expedition CK06-06</strain>
    </source>
</reference>
<organism evidence="1">
    <name type="scientific">marine sediment metagenome</name>
    <dbReference type="NCBI Taxonomy" id="412755"/>
    <lineage>
        <taxon>unclassified sequences</taxon>
        <taxon>metagenomes</taxon>
        <taxon>ecological metagenomes</taxon>
    </lineage>
</organism>
<accession>X0Y4A9</accession>
<sequence length="129" mass="13815">SELLIDIDVSKSFLVQRVGHSPNTELRFTFKPVIRAVNNSTAGRIAGTVTDTSETPVLIPDAQVSLYQDTLMTSTFTNATGGYALIGLEAGTYSMITYATGYDSLKVESVEVKAATATSQDFVLTPKSQ</sequence>
<evidence type="ECO:0008006" key="2">
    <source>
        <dbReference type="Google" id="ProtNLM"/>
    </source>
</evidence>
<proteinExistence type="predicted"/>
<dbReference type="Gene3D" id="2.60.40.1120">
    <property type="entry name" value="Carboxypeptidase-like, regulatory domain"/>
    <property type="match status" value="1"/>
</dbReference>